<dbReference type="Proteomes" id="UP001604277">
    <property type="component" value="Unassembled WGS sequence"/>
</dbReference>
<comment type="caution">
    <text evidence="1">The sequence shown here is derived from an EMBL/GenBank/DDBJ whole genome shotgun (WGS) entry which is preliminary data.</text>
</comment>
<name>A0ABD1SLD7_9LAMI</name>
<dbReference type="EMBL" id="JBFOLJ010000010">
    <property type="protein sequence ID" value="KAL2501544.1"/>
    <property type="molecule type" value="Genomic_DNA"/>
</dbReference>
<organism evidence="1 2">
    <name type="scientific">Forsythia ovata</name>
    <dbReference type="NCBI Taxonomy" id="205694"/>
    <lineage>
        <taxon>Eukaryota</taxon>
        <taxon>Viridiplantae</taxon>
        <taxon>Streptophyta</taxon>
        <taxon>Embryophyta</taxon>
        <taxon>Tracheophyta</taxon>
        <taxon>Spermatophyta</taxon>
        <taxon>Magnoliopsida</taxon>
        <taxon>eudicotyledons</taxon>
        <taxon>Gunneridae</taxon>
        <taxon>Pentapetalae</taxon>
        <taxon>asterids</taxon>
        <taxon>lamiids</taxon>
        <taxon>Lamiales</taxon>
        <taxon>Oleaceae</taxon>
        <taxon>Forsythieae</taxon>
        <taxon>Forsythia</taxon>
    </lineage>
</organism>
<accession>A0ABD1SLD7</accession>
<reference evidence="2" key="1">
    <citation type="submission" date="2024-07" db="EMBL/GenBank/DDBJ databases">
        <title>Two chromosome-level genome assemblies of Korean endemic species Abeliophyllum distichum and Forsythia ovata (Oleaceae).</title>
        <authorList>
            <person name="Jang H."/>
        </authorList>
    </citation>
    <scope>NUCLEOTIDE SEQUENCE [LARGE SCALE GENOMIC DNA]</scope>
</reference>
<keyword evidence="2" id="KW-1185">Reference proteome</keyword>
<proteinExistence type="predicted"/>
<gene>
    <name evidence="1" type="ORF">Fot_35392</name>
</gene>
<sequence length="128" mass="14355">MGEHFPHGSTKPGRKSHWFRRIPVTKEEKSPPLISIPKQAAALASHTRMSANSQCKIDVKMTSAMKPVPVTSQKHDPTRKHCQMYKNGDGFSSSVYTVGKFSRVVGFIRLKSTLLVKKGYSYLFENST</sequence>
<dbReference type="AlphaFoldDB" id="A0ABD1SLD7"/>
<evidence type="ECO:0000313" key="2">
    <source>
        <dbReference type="Proteomes" id="UP001604277"/>
    </source>
</evidence>
<evidence type="ECO:0000313" key="1">
    <source>
        <dbReference type="EMBL" id="KAL2501544.1"/>
    </source>
</evidence>
<protein>
    <submittedName>
        <fullName evidence="1">Uncharacterized protein</fullName>
    </submittedName>
</protein>